<dbReference type="EMBL" id="KV934528">
    <property type="protein sequence ID" value="PIO29410.1"/>
    <property type="molecule type" value="Genomic_DNA"/>
</dbReference>
<reference evidence="3" key="1">
    <citation type="journal article" date="2017" name="Nat. Commun.">
        <title>The North American bullfrog draft genome provides insight into hormonal regulation of long noncoding RNA.</title>
        <authorList>
            <person name="Hammond S.A."/>
            <person name="Warren R.L."/>
            <person name="Vandervalk B.P."/>
            <person name="Kucuk E."/>
            <person name="Khan H."/>
            <person name="Gibb E.A."/>
            <person name="Pandoh P."/>
            <person name="Kirk H."/>
            <person name="Zhao Y."/>
            <person name="Jones M."/>
            <person name="Mungall A.J."/>
            <person name="Coope R."/>
            <person name="Pleasance S."/>
            <person name="Moore R.A."/>
            <person name="Holt R.A."/>
            <person name="Round J.M."/>
            <person name="Ohora S."/>
            <person name="Walle B.V."/>
            <person name="Veldhoen N."/>
            <person name="Helbing C.C."/>
            <person name="Birol I."/>
        </authorList>
    </citation>
    <scope>NUCLEOTIDE SEQUENCE [LARGE SCALE GENOMIC DNA]</scope>
</reference>
<keyword evidence="3" id="KW-1185">Reference proteome</keyword>
<evidence type="ECO:0000256" key="1">
    <source>
        <dbReference type="SAM" id="MobiDB-lite"/>
    </source>
</evidence>
<dbReference type="AlphaFoldDB" id="A0A2G9RNF4"/>
<dbReference type="Gene3D" id="1.10.20.10">
    <property type="entry name" value="Histone, subunit A"/>
    <property type="match status" value="1"/>
</dbReference>
<dbReference type="GO" id="GO:0046982">
    <property type="term" value="F:protein heterodimerization activity"/>
    <property type="evidence" value="ECO:0007669"/>
    <property type="project" value="InterPro"/>
</dbReference>
<dbReference type="SUPFAM" id="SSF47113">
    <property type="entry name" value="Histone-fold"/>
    <property type="match status" value="1"/>
</dbReference>
<protein>
    <submittedName>
        <fullName evidence="2">Uncharacterized protein</fullName>
    </submittedName>
</protein>
<accession>A0A2G9RNF4</accession>
<proteinExistence type="predicted"/>
<evidence type="ECO:0000313" key="3">
    <source>
        <dbReference type="Proteomes" id="UP000228934"/>
    </source>
</evidence>
<gene>
    <name evidence="2" type="ORF">AB205_0195160</name>
</gene>
<dbReference type="InterPro" id="IPR009072">
    <property type="entry name" value="Histone-fold"/>
</dbReference>
<dbReference type="Proteomes" id="UP000228934">
    <property type="component" value="Unassembled WGS sequence"/>
</dbReference>
<evidence type="ECO:0000313" key="2">
    <source>
        <dbReference type="EMBL" id="PIO29410.1"/>
    </source>
</evidence>
<organism evidence="2 3">
    <name type="scientific">Aquarana catesbeiana</name>
    <name type="common">American bullfrog</name>
    <name type="synonym">Rana catesbeiana</name>
    <dbReference type="NCBI Taxonomy" id="8400"/>
    <lineage>
        <taxon>Eukaryota</taxon>
        <taxon>Metazoa</taxon>
        <taxon>Chordata</taxon>
        <taxon>Craniata</taxon>
        <taxon>Vertebrata</taxon>
        <taxon>Euteleostomi</taxon>
        <taxon>Amphibia</taxon>
        <taxon>Batrachia</taxon>
        <taxon>Anura</taxon>
        <taxon>Neobatrachia</taxon>
        <taxon>Ranoidea</taxon>
        <taxon>Ranidae</taxon>
        <taxon>Aquarana</taxon>
    </lineage>
</organism>
<name>A0A2G9RNF4_AQUCT</name>
<sequence length="129" mass="13681">SSIVLACLNLVNKEERLVLTPRTPSSQAGLQFQVGCRLGQGQSSNLSGAILKYLMAETLELVGNTARDNKTHIIPCTAMLPVTTRPASSSNTLSRLYATMRNSTSCSVESLSPRGSPAQHPGRAPAQEA</sequence>
<feature type="non-terminal residue" evidence="2">
    <location>
        <position position="1"/>
    </location>
</feature>
<feature type="region of interest" description="Disordered" evidence="1">
    <location>
        <begin position="106"/>
        <end position="129"/>
    </location>
</feature>